<evidence type="ECO:0008006" key="4">
    <source>
        <dbReference type="Google" id="ProtNLM"/>
    </source>
</evidence>
<proteinExistence type="predicted"/>
<organism evidence="2 3">
    <name type="scientific">Sphingomonas oligophenolica</name>
    <dbReference type="NCBI Taxonomy" id="301154"/>
    <lineage>
        <taxon>Bacteria</taxon>
        <taxon>Pseudomonadati</taxon>
        <taxon>Pseudomonadota</taxon>
        <taxon>Alphaproteobacteria</taxon>
        <taxon>Sphingomonadales</taxon>
        <taxon>Sphingomonadaceae</taxon>
        <taxon>Sphingomonas</taxon>
    </lineage>
</organism>
<feature type="transmembrane region" description="Helical" evidence="1">
    <location>
        <begin position="100"/>
        <end position="119"/>
    </location>
</feature>
<feature type="transmembrane region" description="Helical" evidence="1">
    <location>
        <begin position="139"/>
        <end position="161"/>
    </location>
</feature>
<evidence type="ECO:0000313" key="3">
    <source>
        <dbReference type="Proteomes" id="UP001419910"/>
    </source>
</evidence>
<feature type="transmembrane region" description="Helical" evidence="1">
    <location>
        <begin position="71"/>
        <end position="88"/>
    </location>
</feature>
<feature type="transmembrane region" description="Helical" evidence="1">
    <location>
        <begin position="206"/>
        <end position="228"/>
    </location>
</feature>
<keyword evidence="1" id="KW-1133">Transmembrane helix</keyword>
<sequence length="269" mass="28166">MIASAPDDPSPMIARDDPRTLAAIGVVAACLASIAHETIGHGVTCLAVGGTITRLTATHFRCADGTVLVDALGPAGNLVSAAIAFGLLRTCRGFAQSARLFLLMLGGINLCWFAGEMIHSALINSEDEAHLARLLGWPAAWRPIAVAAGVLIYGTTIRYGAAVARRMVEAGDPPDNLRRRIMIAWAAATASFAVAGLAWARDPFGSAWECFMTIGVAGVPLWIGVGLMRWPDARPTGRRIGTSTPWTLVALLVLGAFVVIQGRGVGPMS</sequence>
<dbReference type="RefSeq" id="WP_343890906.1">
    <property type="nucleotide sequence ID" value="NZ_BAAAEH010000036.1"/>
</dbReference>
<dbReference type="Proteomes" id="UP001419910">
    <property type="component" value="Unassembled WGS sequence"/>
</dbReference>
<feature type="transmembrane region" description="Helical" evidence="1">
    <location>
        <begin position="182"/>
        <end position="200"/>
    </location>
</feature>
<evidence type="ECO:0000313" key="2">
    <source>
        <dbReference type="EMBL" id="MEN2792395.1"/>
    </source>
</evidence>
<keyword evidence="1" id="KW-0812">Transmembrane</keyword>
<feature type="transmembrane region" description="Helical" evidence="1">
    <location>
        <begin position="240"/>
        <end position="260"/>
    </location>
</feature>
<name>A0ABU9Y9B2_9SPHN</name>
<evidence type="ECO:0000256" key="1">
    <source>
        <dbReference type="SAM" id="Phobius"/>
    </source>
</evidence>
<comment type="caution">
    <text evidence="2">The sequence shown here is derived from an EMBL/GenBank/DDBJ whole genome shotgun (WGS) entry which is preliminary data.</text>
</comment>
<gene>
    <name evidence="2" type="ORF">ABC974_22380</name>
</gene>
<dbReference type="EMBL" id="JBDIME010000027">
    <property type="protein sequence ID" value="MEN2792395.1"/>
    <property type="molecule type" value="Genomic_DNA"/>
</dbReference>
<keyword evidence="3" id="KW-1185">Reference proteome</keyword>
<protein>
    <recommendedName>
        <fullName evidence="4">M50 family peptidase</fullName>
    </recommendedName>
</protein>
<reference evidence="2 3" key="1">
    <citation type="submission" date="2024-05" db="EMBL/GenBank/DDBJ databases">
        <authorList>
            <person name="Liu Q."/>
            <person name="Xin Y.-H."/>
        </authorList>
    </citation>
    <scope>NUCLEOTIDE SEQUENCE [LARGE SCALE GENOMIC DNA]</scope>
    <source>
        <strain evidence="2 3">CGMCC 1.10181</strain>
    </source>
</reference>
<keyword evidence="1" id="KW-0472">Membrane</keyword>
<accession>A0ABU9Y9B2</accession>